<dbReference type="Gene3D" id="1.25.10.10">
    <property type="entry name" value="Leucine-rich Repeat Variant"/>
    <property type="match status" value="1"/>
</dbReference>
<dbReference type="GeneID" id="20090094"/>
<accession>A0A024TFN4</accession>
<dbReference type="EMBL" id="KI913997">
    <property type="protein sequence ID" value="ETV92853.1"/>
    <property type="molecule type" value="Genomic_DNA"/>
</dbReference>
<dbReference type="AlphaFoldDB" id="A0A024TFN4"/>
<dbReference type="eggNOG" id="ENOG502S1GW">
    <property type="taxonomic scope" value="Eukaryota"/>
</dbReference>
<dbReference type="InterPro" id="IPR011989">
    <property type="entry name" value="ARM-like"/>
</dbReference>
<evidence type="ECO:0000313" key="1">
    <source>
        <dbReference type="EMBL" id="ETV92853.1"/>
    </source>
</evidence>
<gene>
    <name evidence="1" type="ORF">H310_13044</name>
</gene>
<dbReference type="VEuPathDB" id="FungiDB:H310_13044"/>
<dbReference type="InterPro" id="IPR016024">
    <property type="entry name" value="ARM-type_fold"/>
</dbReference>
<protein>
    <submittedName>
        <fullName evidence="1">Uncharacterized protein</fullName>
    </submittedName>
</protein>
<dbReference type="SUPFAM" id="SSF48371">
    <property type="entry name" value="ARM repeat"/>
    <property type="match status" value="1"/>
</dbReference>
<reference evidence="1" key="1">
    <citation type="submission" date="2013-12" db="EMBL/GenBank/DDBJ databases">
        <title>The Genome Sequence of Aphanomyces invadans NJM9701.</title>
        <authorList>
            <consortium name="The Broad Institute Genomics Platform"/>
            <person name="Russ C."/>
            <person name="Tyler B."/>
            <person name="van West P."/>
            <person name="Dieguez-Uribeondo J."/>
            <person name="Young S.K."/>
            <person name="Zeng Q."/>
            <person name="Gargeya S."/>
            <person name="Fitzgerald M."/>
            <person name="Abouelleil A."/>
            <person name="Alvarado L."/>
            <person name="Chapman S.B."/>
            <person name="Gainer-Dewar J."/>
            <person name="Goldberg J."/>
            <person name="Griggs A."/>
            <person name="Gujja S."/>
            <person name="Hansen M."/>
            <person name="Howarth C."/>
            <person name="Imamovic A."/>
            <person name="Ireland A."/>
            <person name="Larimer J."/>
            <person name="McCowan C."/>
            <person name="Murphy C."/>
            <person name="Pearson M."/>
            <person name="Poon T.W."/>
            <person name="Priest M."/>
            <person name="Roberts A."/>
            <person name="Saif S."/>
            <person name="Shea T."/>
            <person name="Sykes S."/>
            <person name="Wortman J."/>
            <person name="Nusbaum C."/>
            <person name="Birren B."/>
        </authorList>
    </citation>
    <scope>NUCLEOTIDE SEQUENCE [LARGE SCALE GENOMIC DNA]</scope>
    <source>
        <strain evidence="1">NJM9701</strain>
    </source>
</reference>
<dbReference type="RefSeq" id="XP_008878623.1">
    <property type="nucleotide sequence ID" value="XM_008880401.1"/>
</dbReference>
<dbReference type="OrthoDB" id="407325at2759"/>
<sequence>MESLLQSLAQPTFTVDSTTKLTCSDDFNLLLDAIQDADEPNVRLKMARLALLWLPLPELSMAQVVGCIHILAMDIWSQIRKDVAVAVGRVVPAFPWATVEAILHDLLQVCKTPDEDWKALEGAFGVVASMLNQFQKTSPSGFRLGSRTMQYLPSALLCDLKPAVYLAMQHTQLSVREQATTAMIRYVALSDAFTQISTFQEVMSKLNLYSPHEVLPAAHAEGLLDVAAQLVPHIPLAFLTKHWQVVFPTCEKYVMHVASTVRQKSAGLIGALAELSVDHVEAIPLLSSILESLALPCSQHPEVNQRDFFWQRMEGRLMGIESVMHVLGTNTLLHVSPALLAPVTKPTPRGFHSYRETVDDLMHFDHVYATSFGSLATWTGGAASTPPNHAILTHLRPDLVHTTWHAYIQHAYVCFQSPQYELKRMAVQTLPGLVRLSMWLSDPTRFVPEWLAAARHVQPTFLCLVIKSLALHSRFVEETASSAAGDPSTIDPSLVKPICTQAHVVLQALLPPLLAVNLTEPVDKALGMAVVEAGALLVLQTTTTSTLDKHHAQLVHAILNVLWGYHSNEASVDRAMSSITVRYLPGLARFDLTPDQATILIRVSLAWLAATDSLRWIVVDGSEARCHLADALVLLALRSRPGLSCVWKVADVTAAIMPLLRHPQVPLRLFSKLLVLVSAVAALSPADELRPLLHALLAPEITLDSAQQSVSGPSTVCASMTRTMHLDVPRQTS</sequence>
<proteinExistence type="predicted"/>
<name>A0A024TFN4_9STRA</name>
<organism evidence="1">
    <name type="scientific">Aphanomyces invadans</name>
    <dbReference type="NCBI Taxonomy" id="157072"/>
    <lineage>
        <taxon>Eukaryota</taxon>
        <taxon>Sar</taxon>
        <taxon>Stramenopiles</taxon>
        <taxon>Oomycota</taxon>
        <taxon>Saprolegniomycetes</taxon>
        <taxon>Saprolegniales</taxon>
        <taxon>Verrucalvaceae</taxon>
        <taxon>Aphanomyces</taxon>
    </lineage>
</organism>